<evidence type="ECO:0000313" key="2">
    <source>
        <dbReference type="EMBL" id="NRT56765.1"/>
    </source>
</evidence>
<name>A0ABX2G5X3_9BURK</name>
<dbReference type="EMBL" id="JABSNM010000010">
    <property type="protein sequence ID" value="NRT56765.1"/>
    <property type="molecule type" value="Genomic_DNA"/>
</dbReference>
<proteinExistence type="predicted"/>
<reference evidence="2 3" key="1">
    <citation type="submission" date="2020-05" db="EMBL/GenBank/DDBJ databases">
        <title>Genomic Encyclopedia of Type Strains, Phase IV (KMG-V): Genome sequencing to study the core and pangenomes of soil and plant-associated prokaryotes.</title>
        <authorList>
            <person name="Whitman W."/>
        </authorList>
    </citation>
    <scope>NUCLEOTIDE SEQUENCE [LARGE SCALE GENOMIC DNA]</scope>
    <source>
        <strain evidence="2 3">C29</strain>
    </source>
</reference>
<evidence type="ECO:0000256" key="1">
    <source>
        <dbReference type="SAM" id="MobiDB-lite"/>
    </source>
</evidence>
<protein>
    <recommendedName>
        <fullName evidence="4">Phosphodiester glycosidase domain-containing protein</fullName>
    </recommendedName>
</protein>
<feature type="region of interest" description="Disordered" evidence="1">
    <location>
        <begin position="308"/>
        <end position="332"/>
    </location>
</feature>
<dbReference type="Proteomes" id="UP001516061">
    <property type="component" value="Unassembled WGS sequence"/>
</dbReference>
<evidence type="ECO:0000313" key="3">
    <source>
        <dbReference type="Proteomes" id="UP001516061"/>
    </source>
</evidence>
<gene>
    <name evidence="2" type="ORF">HNQ01_002512</name>
</gene>
<evidence type="ECO:0008006" key="4">
    <source>
        <dbReference type="Google" id="ProtNLM"/>
    </source>
</evidence>
<keyword evidence="3" id="KW-1185">Reference proteome</keyword>
<accession>A0ABX2G5X3</accession>
<comment type="caution">
    <text evidence="2">The sequence shown here is derived from an EMBL/GenBank/DDBJ whole genome shotgun (WGS) entry which is preliminary data.</text>
</comment>
<organism evidence="2 3">
    <name type="scientific">Sphaerotilus uruguayifluvii</name>
    <dbReference type="NCBI Taxonomy" id="2735897"/>
    <lineage>
        <taxon>Bacteria</taxon>
        <taxon>Pseudomonadati</taxon>
        <taxon>Pseudomonadota</taxon>
        <taxon>Betaproteobacteria</taxon>
        <taxon>Burkholderiales</taxon>
        <taxon>Sphaerotilaceae</taxon>
        <taxon>Sphaerotilus</taxon>
    </lineage>
</organism>
<sequence>MRRRDTLLGLLPALLLPGGCALPGPAGRDPALQPFSVDSPWNTAIGTQARFVPIDSPAFDPARGARINSRLWSHPVFVASPEDPVVAIHRRGDADALRRLPVPPEARPDASSDGALHLITPDHREVIEMWQARRIGADRIEARVVVVNDLTGPGIAPFWHGARAYGGSAIGGLIRRGELAAGELPHALAAAVRPEALNRHGPDDRAWVWPASSADDGDGRRYGERGNLHMGSLLAIPPEVRLDTIDLQPGPETALARALQDRGVLITDCAAGNLVLYAEPAAADEVARIRPGTIAALVARLQIVANNHPASVGGGGRPRRPPVAPLRPWTRA</sequence>
<dbReference type="RefSeq" id="WP_173805787.1">
    <property type="nucleotide sequence ID" value="NZ_JABSNM010000010.1"/>
</dbReference>